<gene>
    <name evidence="7" type="ORF">NE237_018628</name>
</gene>
<dbReference type="GO" id="GO:0006355">
    <property type="term" value="P:regulation of DNA-templated transcription"/>
    <property type="evidence" value="ECO:0007669"/>
    <property type="project" value="InterPro"/>
</dbReference>
<evidence type="ECO:0000256" key="1">
    <source>
        <dbReference type="ARBA" id="ARBA00023015"/>
    </source>
</evidence>
<dbReference type="Pfam" id="PF02365">
    <property type="entry name" value="NAM"/>
    <property type="match status" value="1"/>
</dbReference>
<evidence type="ECO:0000313" key="8">
    <source>
        <dbReference type="Proteomes" id="UP001141806"/>
    </source>
</evidence>
<accession>A0A9Q0QPC8</accession>
<dbReference type="PANTHER" id="PTHR31744">
    <property type="entry name" value="PROTEIN CUP-SHAPED COTYLEDON 2-RELATED"/>
    <property type="match status" value="1"/>
</dbReference>
<dbReference type="PANTHER" id="PTHR31744:SF220">
    <property type="entry name" value="LOW QUALITY PROTEIN: NAC DOMAIN-CONTAINING PROTEIN 90-LIKE"/>
    <property type="match status" value="1"/>
</dbReference>
<name>A0A9Q0QPC8_9MAGN</name>
<feature type="domain" description="NAC" evidence="6">
    <location>
        <begin position="99"/>
        <end position="158"/>
    </location>
</feature>
<dbReference type="AlphaFoldDB" id="A0A9Q0QPC8"/>
<keyword evidence="2" id="KW-0238">DNA-binding</keyword>
<dbReference type="SUPFAM" id="SSF101941">
    <property type="entry name" value="NAC domain"/>
    <property type="match status" value="1"/>
</dbReference>
<proteinExistence type="predicted"/>
<comment type="caution">
    <text evidence="7">The sequence shown here is derived from an EMBL/GenBank/DDBJ whole genome shotgun (WGS) entry which is preliminary data.</text>
</comment>
<keyword evidence="8" id="KW-1185">Reference proteome</keyword>
<evidence type="ECO:0000256" key="3">
    <source>
        <dbReference type="ARBA" id="ARBA00023163"/>
    </source>
</evidence>
<dbReference type="Proteomes" id="UP001141806">
    <property type="component" value="Unassembled WGS sequence"/>
</dbReference>
<keyword evidence="3" id="KW-0804">Transcription</keyword>
<evidence type="ECO:0000256" key="4">
    <source>
        <dbReference type="ARBA" id="ARBA00023242"/>
    </source>
</evidence>
<sequence length="192" mass="21778">MPTARAGDTGGSKMEEDAGGGPRADDARGSTMAEMQEDGRQWRRQEVVGDGRCKSNHVSYRLVLIWSSCICQSPAERGQDVVHWQKVEFAGEQCCGDPPEQWFFFTPRQVREARGGRPNRFTSSGYWKVTGSPGYSDVRESDYRKQKTRVFYKEKSPSGIRIGFKVNTRSSFKFCSDALRRTMLFQILQIQG</sequence>
<evidence type="ECO:0000256" key="2">
    <source>
        <dbReference type="ARBA" id="ARBA00023125"/>
    </source>
</evidence>
<protein>
    <recommendedName>
        <fullName evidence="6">NAC domain-containing protein</fullName>
    </recommendedName>
</protein>
<dbReference type="EMBL" id="JAMYWD010000007">
    <property type="protein sequence ID" value="KAJ4966779.1"/>
    <property type="molecule type" value="Genomic_DNA"/>
</dbReference>
<keyword evidence="1" id="KW-0805">Transcription regulation</keyword>
<evidence type="ECO:0000256" key="5">
    <source>
        <dbReference type="SAM" id="MobiDB-lite"/>
    </source>
</evidence>
<feature type="region of interest" description="Disordered" evidence="5">
    <location>
        <begin position="1"/>
        <end position="42"/>
    </location>
</feature>
<dbReference type="InterPro" id="IPR003441">
    <property type="entry name" value="NAC-dom"/>
</dbReference>
<evidence type="ECO:0000313" key="7">
    <source>
        <dbReference type="EMBL" id="KAJ4966779.1"/>
    </source>
</evidence>
<dbReference type="GO" id="GO:0003677">
    <property type="term" value="F:DNA binding"/>
    <property type="evidence" value="ECO:0007669"/>
    <property type="project" value="UniProtKB-KW"/>
</dbReference>
<dbReference type="InterPro" id="IPR036093">
    <property type="entry name" value="NAC_dom_sf"/>
</dbReference>
<reference evidence="7" key="1">
    <citation type="journal article" date="2023" name="Plant J.">
        <title>The genome of the king protea, Protea cynaroides.</title>
        <authorList>
            <person name="Chang J."/>
            <person name="Duong T.A."/>
            <person name="Schoeman C."/>
            <person name="Ma X."/>
            <person name="Roodt D."/>
            <person name="Barker N."/>
            <person name="Li Z."/>
            <person name="Van de Peer Y."/>
            <person name="Mizrachi E."/>
        </authorList>
    </citation>
    <scope>NUCLEOTIDE SEQUENCE</scope>
    <source>
        <tissue evidence="7">Young leaves</tissue>
    </source>
</reference>
<dbReference type="Gene3D" id="2.170.150.80">
    <property type="entry name" value="NAC domain"/>
    <property type="match status" value="1"/>
</dbReference>
<keyword evidence="4" id="KW-0539">Nucleus</keyword>
<organism evidence="7 8">
    <name type="scientific">Protea cynaroides</name>
    <dbReference type="NCBI Taxonomy" id="273540"/>
    <lineage>
        <taxon>Eukaryota</taxon>
        <taxon>Viridiplantae</taxon>
        <taxon>Streptophyta</taxon>
        <taxon>Embryophyta</taxon>
        <taxon>Tracheophyta</taxon>
        <taxon>Spermatophyta</taxon>
        <taxon>Magnoliopsida</taxon>
        <taxon>Proteales</taxon>
        <taxon>Proteaceae</taxon>
        <taxon>Protea</taxon>
    </lineage>
</organism>
<evidence type="ECO:0000259" key="6">
    <source>
        <dbReference type="Pfam" id="PF02365"/>
    </source>
</evidence>